<dbReference type="PATRIC" id="fig|1204725.3.peg.285"/>
<keyword evidence="3" id="KW-1185">Reference proteome</keyword>
<comment type="caution">
    <text evidence="2">The sequence shown here is derived from an EMBL/GenBank/DDBJ whole genome shotgun (WGS) entry which is preliminary data.</text>
</comment>
<name>K2RVY3_METFP</name>
<dbReference type="AlphaFoldDB" id="K2RVY3"/>
<feature type="transmembrane region" description="Helical" evidence="1">
    <location>
        <begin position="41"/>
        <end position="60"/>
    </location>
</feature>
<accession>K2RVY3</accession>
<evidence type="ECO:0000256" key="1">
    <source>
        <dbReference type="SAM" id="Phobius"/>
    </source>
</evidence>
<evidence type="ECO:0000313" key="3">
    <source>
        <dbReference type="Proteomes" id="UP000007360"/>
    </source>
</evidence>
<protein>
    <submittedName>
        <fullName evidence="2">Uncharacterized protein</fullName>
    </submittedName>
</protein>
<sequence length="96" mass="10985">MKKEAINYLEGYANIIIYIVIIIGTLLVANLLWAWPSYTPQVIISIMCLLVIFDIFKQALMDPFKGKKIKKIMLILIVALVIIGIIVLYIKGWTLF</sequence>
<evidence type="ECO:0000313" key="2">
    <source>
        <dbReference type="EMBL" id="EKF86905.1"/>
    </source>
</evidence>
<feature type="transmembrane region" description="Helical" evidence="1">
    <location>
        <begin position="12"/>
        <end position="35"/>
    </location>
</feature>
<reference evidence="2 3" key="1">
    <citation type="journal article" date="2012" name="J. Bacteriol.">
        <title>Draft genome sequence of Methanobacterium formicicum DSM 3637, an archaebacterium isolated from the methane producer amoeba Pelomyxa palustris.</title>
        <authorList>
            <person name="Gutierrez G."/>
        </authorList>
    </citation>
    <scope>NUCLEOTIDE SEQUENCE [LARGE SCALE GENOMIC DNA]</scope>
    <source>
        <strain evidence="3">DSM 3637 / PP1</strain>
    </source>
</reference>
<organism evidence="2 3">
    <name type="scientific">Methanobacterium formicicum (strain DSM 3637 / PP1)</name>
    <dbReference type="NCBI Taxonomy" id="1204725"/>
    <lineage>
        <taxon>Archaea</taxon>
        <taxon>Methanobacteriati</taxon>
        <taxon>Methanobacteriota</taxon>
        <taxon>Methanomada group</taxon>
        <taxon>Methanobacteria</taxon>
        <taxon>Methanobacteriales</taxon>
        <taxon>Methanobacteriaceae</taxon>
        <taxon>Methanobacterium</taxon>
    </lineage>
</organism>
<keyword evidence="1" id="KW-1133">Transmembrane helix</keyword>
<keyword evidence="1" id="KW-0472">Membrane</keyword>
<proteinExistence type="predicted"/>
<feature type="transmembrane region" description="Helical" evidence="1">
    <location>
        <begin position="72"/>
        <end position="90"/>
    </location>
</feature>
<dbReference type="EMBL" id="AMPO01000001">
    <property type="protein sequence ID" value="EKF86905.1"/>
    <property type="molecule type" value="Genomic_DNA"/>
</dbReference>
<dbReference type="Proteomes" id="UP000007360">
    <property type="component" value="Unassembled WGS sequence"/>
</dbReference>
<keyword evidence="1" id="KW-0812">Transmembrane</keyword>
<gene>
    <name evidence="2" type="ORF">A994_01425</name>
</gene>